<dbReference type="NCBIfam" id="TIGR01496">
    <property type="entry name" value="DHPS"/>
    <property type="match status" value="1"/>
</dbReference>
<protein>
    <recommendedName>
        <fullName evidence="4">dihydropteroate synthase</fullName>
        <ecNumber evidence="4">2.5.1.15</ecNumber>
    </recommendedName>
</protein>
<evidence type="ECO:0000256" key="2">
    <source>
        <dbReference type="ARBA" id="ARBA00001946"/>
    </source>
</evidence>
<evidence type="ECO:0000256" key="3">
    <source>
        <dbReference type="ARBA" id="ARBA00004763"/>
    </source>
</evidence>
<dbReference type="PROSITE" id="PS00793">
    <property type="entry name" value="DHPS_2"/>
    <property type="match status" value="1"/>
</dbReference>
<evidence type="ECO:0000256" key="5">
    <source>
        <dbReference type="ARBA" id="ARBA00022679"/>
    </source>
</evidence>
<keyword evidence="8" id="KW-0289">Folate biosynthesis</keyword>
<evidence type="ECO:0000256" key="1">
    <source>
        <dbReference type="ARBA" id="ARBA00000012"/>
    </source>
</evidence>
<accession>A0A4V3CK43</accession>
<evidence type="ECO:0000259" key="9">
    <source>
        <dbReference type="PROSITE" id="PS50972"/>
    </source>
</evidence>
<comment type="cofactor">
    <cofactor evidence="2">
        <name>Mg(2+)</name>
        <dbReference type="ChEBI" id="CHEBI:18420"/>
    </cofactor>
</comment>
<keyword evidence="11" id="KW-1185">Reference proteome</keyword>
<keyword evidence="6" id="KW-0479">Metal-binding</keyword>
<dbReference type="EC" id="2.5.1.15" evidence="4"/>
<dbReference type="InterPro" id="IPR006390">
    <property type="entry name" value="DHP_synth_dom"/>
</dbReference>
<dbReference type="SUPFAM" id="SSF51717">
    <property type="entry name" value="Dihydropteroate synthetase-like"/>
    <property type="match status" value="1"/>
</dbReference>
<evidence type="ECO:0000256" key="4">
    <source>
        <dbReference type="ARBA" id="ARBA00012458"/>
    </source>
</evidence>
<evidence type="ECO:0000256" key="8">
    <source>
        <dbReference type="ARBA" id="ARBA00022909"/>
    </source>
</evidence>
<evidence type="ECO:0000256" key="7">
    <source>
        <dbReference type="ARBA" id="ARBA00022842"/>
    </source>
</evidence>
<dbReference type="PROSITE" id="PS50972">
    <property type="entry name" value="PTERIN_BINDING"/>
    <property type="match status" value="1"/>
</dbReference>
<dbReference type="PANTHER" id="PTHR20941">
    <property type="entry name" value="FOLATE SYNTHESIS PROTEINS"/>
    <property type="match status" value="1"/>
</dbReference>
<dbReference type="EMBL" id="SNXE01000002">
    <property type="protein sequence ID" value="TDP12146.1"/>
    <property type="molecule type" value="Genomic_DNA"/>
</dbReference>
<dbReference type="GO" id="GO:0046656">
    <property type="term" value="P:folic acid biosynthetic process"/>
    <property type="evidence" value="ECO:0007669"/>
    <property type="project" value="UniProtKB-KW"/>
</dbReference>
<sequence length="275" mass="28656">MGIVNVTPDSFSDGGAHEGVAAAIAHCERLLLEGADVLDVGGESTRPGAAAIDVQTEWRRIEPVLRVALTLGVPVSVDTRRVEVMRRALDLGVDIINDVQALTAPGALELLAGHPSAGVCLMHMRGEPQTMATLCDYQDLCAEVRAYLSQRAAAARAAGIEAARIVLDPGYGFAKTPEQNWELLRGQRGLLALGYPLLVGWSRKRALGELTGRAVGERLPGSLAAALAAVSHGARVLRVHDVAATVDALKVWAAAGGPGLGENTHLSGNTGACSQ</sequence>
<evidence type="ECO:0000256" key="6">
    <source>
        <dbReference type="ARBA" id="ARBA00022723"/>
    </source>
</evidence>
<dbReference type="GO" id="GO:0046872">
    <property type="term" value="F:metal ion binding"/>
    <property type="evidence" value="ECO:0007669"/>
    <property type="project" value="UniProtKB-KW"/>
</dbReference>
<evidence type="ECO:0000313" key="10">
    <source>
        <dbReference type="EMBL" id="TDP12146.1"/>
    </source>
</evidence>
<reference evidence="10 11" key="1">
    <citation type="submission" date="2019-03" db="EMBL/GenBank/DDBJ databases">
        <title>Genomic Encyclopedia of Type Strains, Phase IV (KMG-IV): sequencing the most valuable type-strain genomes for metagenomic binning, comparative biology and taxonomic classification.</title>
        <authorList>
            <person name="Goeker M."/>
        </authorList>
    </citation>
    <scope>NUCLEOTIDE SEQUENCE [LARGE SCALE GENOMIC DNA]</scope>
    <source>
        <strain evidence="10 11">DSM 25082</strain>
    </source>
</reference>
<name>A0A4V3CK43_9BURK</name>
<keyword evidence="7" id="KW-0460">Magnesium</keyword>
<comment type="catalytic activity">
    <reaction evidence="1">
        <text>(7,8-dihydropterin-6-yl)methyl diphosphate + 4-aminobenzoate = 7,8-dihydropteroate + diphosphate</text>
        <dbReference type="Rhea" id="RHEA:19949"/>
        <dbReference type="ChEBI" id="CHEBI:17836"/>
        <dbReference type="ChEBI" id="CHEBI:17839"/>
        <dbReference type="ChEBI" id="CHEBI:33019"/>
        <dbReference type="ChEBI" id="CHEBI:72950"/>
        <dbReference type="EC" id="2.5.1.15"/>
    </reaction>
</comment>
<dbReference type="GO" id="GO:0046654">
    <property type="term" value="P:tetrahydrofolate biosynthetic process"/>
    <property type="evidence" value="ECO:0007669"/>
    <property type="project" value="TreeGrafter"/>
</dbReference>
<dbReference type="Gene3D" id="3.20.20.20">
    <property type="entry name" value="Dihydropteroate synthase-like"/>
    <property type="match status" value="1"/>
</dbReference>
<dbReference type="GO" id="GO:0004156">
    <property type="term" value="F:dihydropteroate synthase activity"/>
    <property type="evidence" value="ECO:0007669"/>
    <property type="project" value="UniProtKB-EC"/>
</dbReference>
<evidence type="ECO:0000313" key="11">
    <source>
        <dbReference type="Proteomes" id="UP000295357"/>
    </source>
</evidence>
<dbReference type="RefSeq" id="WP_246030732.1">
    <property type="nucleotide sequence ID" value="NZ_JAUFPJ010000002.1"/>
</dbReference>
<comment type="pathway">
    <text evidence="3">Cofactor biosynthesis; tetrahydrofolate biosynthesis; 7,8-dihydrofolate from 2-amino-4-hydroxy-6-hydroxymethyl-7,8-dihydropteridine diphosphate and 4-aminobenzoate: step 1/2.</text>
</comment>
<dbReference type="InterPro" id="IPR011005">
    <property type="entry name" value="Dihydropteroate_synth-like_sf"/>
</dbReference>
<keyword evidence="5" id="KW-0808">Transferase</keyword>
<dbReference type="CDD" id="cd00739">
    <property type="entry name" value="DHPS"/>
    <property type="match status" value="1"/>
</dbReference>
<feature type="domain" description="Pterin-binding" evidence="9">
    <location>
        <begin position="1"/>
        <end position="250"/>
    </location>
</feature>
<dbReference type="InterPro" id="IPR045031">
    <property type="entry name" value="DHP_synth-like"/>
</dbReference>
<comment type="caution">
    <text evidence="10">The sequence shown here is derived from an EMBL/GenBank/DDBJ whole genome shotgun (WGS) entry which is preliminary data.</text>
</comment>
<dbReference type="PANTHER" id="PTHR20941:SF1">
    <property type="entry name" value="FOLIC ACID SYNTHESIS PROTEIN FOL1"/>
    <property type="match status" value="1"/>
</dbReference>
<dbReference type="Proteomes" id="UP000295357">
    <property type="component" value="Unassembled WGS sequence"/>
</dbReference>
<gene>
    <name evidence="10" type="ORF">DFR39_102537</name>
</gene>
<dbReference type="InterPro" id="IPR000489">
    <property type="entry name" value="Pterin-binding_dom"/>
</dbReference>
<proteinExistence type="predicted"/>
<dbReference type="AlphaFoldDB" id="A0A4V3CK43"/>
<organism evidence="10 11">
    <name type="scientific">Roseateles asaccharophilus</name>
    <dbReference type="NCBI Taxonomy" id="582607"/>
    <lineage>
        <taxon>Bacteria</taxon>
        <taxon>Pseudomonadati</taxon>
        <taxon>Pseudomonadota</taxon>
        <taxon>Betaproteobacteria</taxon>
        <taxon>Burkholderiales</taxon>
        <taxon>Sphaerotilaceae</taxon>
        <taxon>Roseateles</taxon>
    </lineage>
</organism>
<dbReference type="GO" id="GO:0005829">
    <property type="term" value="C:cytosol"/>
    <property type="evidence" value="ECO:0007669"/>
    <property type="project" value="TreeGrafter"/>
</dbReference>
<dbReference type="Pfam" id="PF00809">
    <property type="entry name" value="Pterin_bind"/>
    <property type="match status" value="1"/>
</dbReference>